<evidence type="ECO:0000259" key="6">
    <source>
        <dbReference type="Pfam" id="PF01258"/>
    </source>
</evidence>
<dbReference type="InterPro" id="IPR037187">
    <property type="entry name" value="DnaK_N"/>
</dbReference>
<keyword evidence="5" id="KW-1133">Transmembrane helix</keyword>
<dbReference type="GO" id="GO:0008270">
    <property type="term" value="F:zinc ion binding"/>
    <property type="evidence" value="ECO:0007669"/>
    <property type="project" value="UniProtKB-KW"/>
</dbReference>
<evidence type="ECO:0000256" key="4">
    <source>
        <dbReference type="PROSITE-ProRule" id="PRU00510"/>
    </source>
</evidence>
<name>A0A2U8BT24_9RICK</name>
<dbReference type="Proteomes" id="UP000244519">
    <property type="component" value="Chromosome"/>
</dbReference>
<dbReference type="EMBL" id="CP025989">
    <property type="protein sequence ID" value="AWD33420.1"/>
    <property type="molecule type" value="Genomic_DNA"/>
</dbReference>
<feature type="zinc finger region" description="dksA C4-type" evidence="4">
    <location>
        <begin position="202"/>
        <end position="226"/>
    </location>
</feature>
<feature type="domain" description="Zinc finger DksA/TraR C4-type" evidence="6">
    <location>
        <begin position="198"/>
        <end position="231"/>
    </location>
</feature>
<sequence length="252" mass="29756">MNMLIIIKRKIHDIIIYITSIIKYYLFYCIIHNILQDFLCVLHNRKYFLVNLYIAIAQSFIEWLHLPCSVVLVLMNTSSMNILHPKNTNGTHKAFELLSEFDVAKDAIDDYIPSPDEEYMSEKHLQFFKSAISNWRGRLLRALENAKEYLAKCAISKSEEMDGAVEEANIHIKVRETERLRKLIERIDSTLRLIEDKKYGFCEETGEPIGIMRLLARPTARKCLMAQEIHENFEKRHNKQIFQEHTFFEQID</sequence>
<keyword evidence="5" id="KW-0472">Membrane</keyword>
<dbReference type="KEGG" id="fso:Fsol_00641"/>
<dbReference type="Pfam" id="PF21157">
    <property type="entry name" value="DksA_N"/>
    <property type="match status" value="1"/>
</dbReference>
<keyword evidence="9" id="KW-1185">Reference proteome</keyword>
<gene>
    <name evidence="8" type="ORF">Fsol_00641</name>
</gene>
<protein>
    <submittedName>
        <fullName evidence="8">RNA polymerase-binding transcription factor DksA</fullName>
    </submittedName>
</protein>
<dbReference type="InterPro" id="IPR048489">
    <property type="entry name" value="DksA_N"/>
</dbReference>
<keyword evidence="3" id="KW-0862">Zinc</keyword>
<evidence type="ECO:0000259" key="7">
    <source>
        <dbReference type="Pfam" id="PF21157"/>
    </source>
</evidence>
<dbReference type="PROSITE" id="PS51128">
    <property type="entry name" value="ZF_DKSA_2"/>
    <property type="match status" value="1"/>
</dbReference>
<dbReference type="SUPFAM" id="SSF109635">
    <property type="entry name" value="DnaK suppressor protein DksA, alpha-hairpin domain"/>
    <property type="match status" value="1"/>
</dbReference>
<dbReference type="SUPFAM" id="SSF57716">
    <property type="entry name" value="Glucocorticoid receptor-like (DNA-binding domain)"/>
    <property type="match status" value="1"/>
</dbReference>
<dbReference type="PROSITE" id="PS01102">
    <property type="entry name" value="ZF_DKSA_1"/>
    <property type="match status" value="1"/>
</dbReference>
<evidence type="ECO:0000313" key="9">
    <source>
        <dbReference type="Proteomes" id="UP000244519"/>
    </source>
</evidence>
<accession>A0A2U8BT24</accession>
<feature type="transmembrane region" description="Helical" evidence="5">
    <location>
        <begin position="47"/>
        <end position="74"/>
    </location>
</feature>
<evidence type="ECO:0000256" key="5">
    <source>
        <dbReference type="SAM" id="Phobius"/>
    </source>
</evidence>
<evidence type="ECO:0000256" key="1">
    <source>
        <dbReference type="ARBA" id="ARBA00022723"/>
    </source>
</evidence>
<dbReference type="Pfam" id="PF01258">
    <property type="entry name" value="zf-dskA_traR"/>
    <property type="match status" value="1"/>
</dbReference>
<keyword evidence="5" id="KW-0812">Transmembrane</keyword>
<feature type="transmembrane region" description="Helical" evidence="5">
    <location>
        <begin position="14"/>
        <end position="35"/>
    </location>
</feature>
<dbReference type="InterPro" id="IPR000962">
    <property type="entry name" value="Znf_DskA_TraR"/>
</dbReference>
<evidence type="ECO:0000256" key="3">
    <source>
        <dbReference type="ARBA" id="ARBA00022833"/>
    </source>
</evidence>
<evidence type="ECO:0000313" key="8">
    <source>
        <dbReference type="EMBL" id="AWD33420.1"/>
    </source>
</evidence>
<dbReference type="PANTHER" id="PTHR33823">
    <property type="entry name" value="RNA POLYMERASE-BINDING TRANSCRIPTION FACTOR DKSA-RELATED"/>
    <property type="match status" value="1"/>
</dbReference>
<evidence type="ECO:0000256" key="2">
    <source>
        <dbReference type="ARBA" id="ARBA00022771"/>
    </source>
</evidence>
<reference evidence="8 9" key="1">
    <citation type="journal article" date="2018" name="Genome Biol. Evol.">
        <title>The Genome Sequence of "Candidatus Fokinia solitaria": Insights on Reductive Evolution in Rickettsiales.</title>
        <authorList>
            <person name="Floriano A.M."/>
            <person name="Castelli M."/>
            <person name="Krenek S."/>
            <person name="Berendonk T.U."/>
            <person name="Bazzocchi C."/>
            <person name="Petroni G."/>
            <person name="Sassera D."/>
        </authorList>
    </citation>
    <scope>NUCLEOTIDE SEQUENCE [LARGE SCALE GENOMIC DNA]</scope>
    <source>
        <strain evidence="8">Rio ETE_ALG 3VII</strain>
    </source>
</reference>
<organism evidence="8 9">
    <name type="scientific">Candidatus Fokinia solitaria</name>
    <dbReference type="NCBI Taxonomy" id="1802984"/>
    <lineage>
        <taxon>Bacteria</taxon>
        <taxon>Pseudomonadati</taxon>
        <taxon>Pseudomonadota</taxon>
        <taxon>Alphaproteobacteria</taxon>
        <taxon>Rickettsiales</taxon>
        <taxon>Candidatus Midichloriaceae</taxon>
        <taxon>Candidatus Fokinia</taxon>
    </lineage>
</organism>
<keyword evidence="1" id="KW-0479">Metal-binding</keyword>
<feature type="domain" description="DnaK suppressor protein DksA N-terminal" evidence="7">
    <location>
        <begin position="125"/>
        <end position="194"/>
    </location>
</feature>
<dbReference type="AlphaFoldDB" id="A0A2U8BT24"/>
<dbReference type="InterPro" id="IPR020458">
    <property type="entry name" value="Znf_DskA_TraR_CS"/>
</dbReference>
<dbReference type="PANTHER" id="PTHR33823:SF2">
    <property type="entry name" value="RNA POLYMERASE-BINDING TRANSCRIPTION FACTOR DKSA"/>
    <property type="match status" value="1"/>
</dbReference>
<dbReference type="Gene3D" id="1.20.120.910">
    <property type="entry name" value="DksA, coiled-coil domain"/>
    <property type="match status" value="1"/>
</dbReference>
<keyword evidence="2" id="KW-0863">Zinc-finger</keyword>
<proteinExistence type="predicted"/>